<dbReference type="InterPro" id="IPR013317">
    <property type="entry name" value="DnaA_dom"/>
</dbReference>
<comment type="caution">
    <text evidence="8">Lacks conserved residue(s) required for the propagation of feature annotation.</text>
</comment>
<feature type="domain" description="Chromosomal replication initiator DnaA C-terminal" evidence="14">
    <location>
        <begin position="355"/>
        <end position="424"/>
    </location>
</feature>
<evidence type="ECO:0000256" key="7">
    <source>
        <dbReference type="ARBA" id="ARBA00023125"/>
    </source>
</evidence>
<evidence type="ECO:0000256" key="1">
    <source>
        <dbReference type="ARBA" id="ARBA00006583"/>
    </source>
</evidence>
<dbReference type="InterPro" id="IPR013159">
    <property type="entry name" value="DnaA_C"/>
</dbReference>
<feature type="region of interest" description="Domain IV, binds dsDNA" evidence="8">
    <location>
        <begin position="326"/>
        <end position="447"/>
    </location>
</feature>
<keyword evidence="4 8" id="KW-0547">Nucleotide-binding</keyword>
<keyword evidence="5 8" id="KW-0067">ATP-binding</keyword>
<dbReference type="PROSITE" id="PS01008">
    <property type="entry name" value="DNAA"/>
    <property type="match status" value="1"/>
</dbReference>
<comment type="domain">
    <text evidence="8">Domain I is involved in oligomerization and binding regulators, domain II is flexibile and of varying length in different bacteria, domain III forms the AAA+ region, while domain IV binds dsDNA.</text>
</comment>
<name>A0A2M8LE57_9BACT</name>
<dbReference type="FunFam" id="3.40.50.300:FF:000668">
    <property type="entry name" value="Chromosomal replication initiator protein DnaA"/>
    <property type="match status" value="1"/>
</dbReference>
<feature type="binding site" evidence="8">
    <location>
        <position position="157"/>
    </location>
    <ligand>
        <name>ATP</name>
        <dbReference type="ChEBI" id="CHEBI:30616"/>
    </ligand>
</feature>
<evidence type="ECO:0000313" key="16">
    <source>
        <dbReference type="Proteomes" id="UP000231152"/>
    </source>
</evidence>
<evidence type="ECO:0000256" key="11">
    <source>
        <dbReference type="RuleBase" id="RU004227"/>
    </source>
</evidence>
<evidence type="ECO:0000256" key="4">
    <source>
        <dbReference type="ARBA" id="ARBA00022741"/>
    </source>
</evidence>
<comment type="subunit">
    <text evidence="8">Oligomerizes as a right-handed, spiral filament on DNA at oriC.</text>
</comment>
<dbReference type="Pfam" id="PF00308">
    <property type="entry name" value="Bac_DnaA"/>
    <property type="match status" value="1"/>
</dbReference>
<dbReference type="Gene3D" id="3.30.300.180">
    <property type="match status" value="1"/>
</dbReference>
<feature type="binding site" evidence="8">
    <location>
        <position position="155"/>
    </location>
    <ligand>
        <name>ATP</name>
        <dbReference type="ChEBI" id="CHEBI:30616"/>
    </ligand>
</feature>
<dbReference type="InterPro" id="IPR010921">
    <property type="entry name" value="Trp_repressor/repl_initiator"/>
</dbReference>
<dbReference type="GO" id="GO:0005886">
    <property type="term" value="C:plasma membrane"/>
    <property type="evidence" value="ECO:0007669"/>
    <property type="project" value="TreeGrafter"/>
</dbReference>
<evidence type="ECO:0000256" key="8">
    <source>
        <dbReference type="HAMAP-Rule" id="MF_00377"/>
    </source>
</evidence>
<dbReference type="GO" id="GO:0008289">
    <property type="term" value="F:lipid binding"/>
    <property type="evidence" value="ECO:0007669"/>
    <property type="project" value="UniProtKB-KW"/>
</dbReference>
<dbReference type="EMBL" id="PFET01000010">
    <property type="protein sequence ID" value="PJE75734.1"/>
    <property type="molecule type" value="Genomic_DNA"/>
</dbReference>
<protein>
    <recommendedName>
        <fullName evidence="8 9">Chromosomal replication initiator protein DnaA</fullName>
    </recommendedName>
</protein>
<proteinExistence type="inferred from homology"/>
<dbReference type="HAMAP" id="MF_00377">
    <property type="entry name" value="DnaA_bact"/>
    <property type="match status" value="1"/>
</dbReference>
<evidence type="ECO:0000256" key="12">
    <source>
        <dbReference type="SAM" id="MobiDB-lite"/>
    </source>
</evidence>
<dbReference type="InterPro" id="IPR018312">
    <property type="entry name" value="Chromosome_initiator_DnaA_CS"/>
</dbReference>
<reference evidence="15 16" key="1">
    <citation type="submission" date="2017-09" db="EMBL/GenBank/DDBJ databases">
        <title>Depth-based differentiation of microbial function through sediment-hosted aquifers and enrichment of novel symbionts in the deep terrestrial subsurface.</title>
        <authorList>
            <person name="Probst A.J."/>
            <person name="Ladd B."/>
            <person name="Jarett J.K."/>
            <person name="Geller-Mcgrath D.E."/>
            <person name="Sieber C.M."/>
            <person name="Emerson J.B."/>
            <person name="Anantharaman K."/>
            <person name="Thomas B.C."/>
            <person name="Malmstrom R."/>
            <person name="Stieglmeier M."/>
            <person name="Klingl A."/>
            <person name="Woyke T."/>
            <person name="Ryan C.M."/>
            <person name="Banfield J.F."/>
        </authorList>
    </citation>
    <scope>NUCLEOTIDE SEQUENCE [LARGE SCALE GENOMIC DNA]</scope>
    <source>
        <strain evidence="15">CG10_big_fil_rev_8_21_14_0_10_48_11</strain>
    </source>
</reference>
<dbReference type="NCBIfam" id="TIGR00362">
    <property type="entry name" value="DnaA"/>
    <property type="match status" value="1"/>
</dbReference>
<organism evidence="15 16">
    <name type="scientific">Candidatus Uhrbacteria bacterium CG10_big_fil_rev_8_21_14_0_10_48_11</name>
    <dbReference type="NCBI Taxonomy" id="1975037"/>
    <lineage>
        <taxon>Bacteria</taxon>
        <taxon>Candidatus Uhriibacteriota</taxon>
    </lineage>
</organism>
<dbReference type="GO" id="GO:0003688">
    <property type="term" value="F:DNA replication origin binding"/>
    <property type="evidence" value="ECO:0007669"/>
    <property type="project" value="UniProtKB-UniRule"/>
</dbReference>
<dbReference type="InterPro" id="IPR027417">
    <property type="entry name" value="P-loop_NTPase"/>
</dbReference>
<dbReference type="InterPro" id="IPR024633">
    <property type="entry name" value="DnaA_N_dom"/>
</dbReference>
<dbReference type="Pfam" id="PF08299">
    <property type="entry name" value="Bac_DnaA_C"/>
    <property type="match status" value="1"/>
</dbReference>
<evidence type="ECO:0000313" key="15">
    <source>
        <dbReference type="EMBL" id="PJE75734.1"/>
    </source>
</evidence>
<dbReference type="SMART" id="SM00382">
    <property type="entry name" value="AAA"/>
    <property type="match status" value="1"/>
</dbReference>
<dbReference type="CDD" id="cd00009">
    <property type="entry name" value="AAA"/>
    <property type="match status" value="1"/>
</dbReference>
<evidence type="ECO:0000256" key="2">
    <source>
        <dbReference type="ARBA" id="ARBA00022490"/>
    </source>
</evidence>
<dbReference type="InterPro" id="IPR003593">
    <property type="entry name" value="AAA+_ATPase"/>
</dbReference>
<keyword evidence="7 8" id="KW-0238">DNA-binding</keyword>
<dbReference type="PRINTS" id="PR00051">
    <property type="entry name" value="DNAA"/>
</dbReference>
<keyword evidence="2 8" id="KW-0963">Cytoplasm</keyword>
<feature type="region of interest" description="Domain I, interacts with DnaA modulators" evidence="8">
    <location>
        <begin position="1"/>
        <end position="89"/>
    </location>
</feature>
<feature type="binding site" evidence="8">
    <location>
        <position position="158"/>
    </location>
    <ligand>
        <name>ATP</name>
        <dbReference type="ChEBI" id="CHEBI:30616"/>
    </ligand>
</feature>
<dbReference type="SUPFAM" id="SSF52540">
    <property type="entry name" value="P-loop containing nucleoside triphosphate hydrolases"/>
    <property type="match status" value="1"/>
</dbReference>
<dbReference type="InterPro" id="IPR038454">
    <property type="entry name" value="DnaA_N_sf"/>
</dbReference>
<dbReference type="InterPro" id="IPR020591">
    <property type="entry name" value="Chromosome_initiator_DnaA-like"/>
</dbReference>
<evidence type="ECO:0000256" key="10">
    <source>
        <dbReference type="RuleBase" id="RU000577"/>
    </source>
</evidence>
<dbReference type="SMART" id="SM00760">
    <property type="entry name" value="Bac_DnaA_C"/>
    <property type="match status" value="1"/>
</dbReference>
<evidence type="ECO:0000256" key="3">
    <source>
        <dbReference type="ARBA" id="ARBA00022705"/>
    </source>
</evidence>
<feature type="domain" description="AAA+ ATPase" evidence="13">
    <location>
        <begin position="144"/>
        <end position="273"/>
    </location>
</feature>
<dbReference type="Gene3D" id="1.10.1750.10">
    <property type="match status" value="1"/>
</dbReference>
<keyword evidence="3 8" id="KW-0235">DNA replication</keyword>
<evidence type="ECO:0000259" key="14">
    <source>
        <dbReference type="SMART" id="SM00760"/>
    </source>
</evidence>
<sequence length="447" mass="50975">MTNDQLWQAVLGELELVLSRANFTTWFKNTFIVDTNDGRLIIGVPNTFTKTWLEKKYHEAIVSAIQNITQESVREVIYKVEPRRTDIPTGPAPATTEPRPITVSPSQQHFGLNDRYRFENYIVGKGNELAHAAALAVASNPGRSYNPLFIYGGVGLGKTHLLQGIGLNLLEKGARILYVTSERFTNDYIQSVRAGRAKEFKDQYRSVDVLLIDDIQFIAGKEATQEEFFHTFNALHQNNKQIVLTSDRPPKAIPALEQRLLSRFEWGMIADIANPDLETRIAILQSKCREKNVSIEREVLNFLASVVQNNVRELEGALNRILAEQDFSGGILSIERVKKLFHGMEQAVSRRDYVSPKQLLEIVCSYYSINHTDLVGKSRKRELVVPRQISMYLLREETQASFPSIGQEVGKRDHTTVMHAYEKIKRAIETNEKIKRDVLSLRQQLYM</sequence>
<dbReference type="GO" id="GO:0006270">
    <property type="term" value="P:DNA replication initiation"/>
    <property type="evidence" value="ECO:0007669"/>
    <property type="project" value="UniProtKB-UniRule"/>
</dbReference>
<feature type="region of interest" description="Disordered" evidence="12">
    <location>
        <begin position="84"/>
        <end position="103"/>
    </location>
</feature>
<dbReference type="PANTHER" id="PTHR30050:SF2">
    <property type="entry name" value="CHROMOSOMAL REPLICATION INITIATOR PROTEIN DNAA"/>
    <property type="match status" value="1"/>
</dbReference>
<evidence type="ECO:0000256" key="9">
    <source>
        <dbReference type="NCBIfam" id="TIGR00362"/>
    </source>
</evidence>
<comment type="subcellular location">
    <subcellularLocation>
        <location evidence="8">Cytoplasm</location>
    </subcellularLocation>
</comment>
<gene>
    <name evidence="8 15" type="primary">dnaA</name>
    <name evidence="15" type="ORF">COV04_03135</name>
</gene>
<evidence type="ECO:0000256" key="6">
    <source>
        <dbReference type="ARBA" id="ARBA00023121"/>
    </source>
</evidence>
<comment type="function">
    <text evidence="8 10">Plays an essential role in the initiation and regulation of chromosomal replication. ATP-DnaA binds to the origin of replication (oriC) to initiate formation of the DNA replication initiation complex once per cell cycle. Binds the DnaA box (a 9 base pair repeat at the origin) and separates the double-stranded (ds)DNA. Forms a right-handed helical filament on oriC DNA; dsDNA binds to the exterior of the filament while single-stranded (ss)DNA is stabiized in the filament's interior. The ATP-DnaA-oriC complex binds and stabilizes one strand of the AT-rich DNA unwinding element (DUE), permitting loading of DNA polymerase. After initiation quickly degrades to an ADP-DnaA complex that is not apt for DNA replication. Binds acidic phospholipids.</text>
</comment>
<dbReference type="PANTHER" id="PTHR30050">
    <property type="entry name" value="CHROMOSOMAL REPLICATION INITIATOR PROTEIN DNAA"/>
    <property type="match status" value="1"/>
</dbReference>
<dbReference type="SUPFAM" id="SSF48295">
    <property type="entry name" value="TrpR-like"/>
    <property type="match status" value="1"/>
</dbReference>
<comment type="similarity">
    <text evidence="1 8 11">Belongs to the DnaA family.</text>
</comment>
<dbReference type="AlphaFoldDB" id="A0A2M8LE57"/>
<comment type="caution">
    <text evidence="15">The sequence shown here is derived from an EMBL/GenBank/DDBJ whole genome shotgun (WGS) entry which is preliminary data.</text>
</comment>
<evidence type="ECO:0000256" key="5">
    <source>
        <dbReference type="ARBA" id="ARBA00022840"/>
    </source>
</evidence>
<dbReference type="InterPro" id="IPR001957">
    <property type="entry name" value="Chromosome_initiator_DnaA"/>
</dbReference>
<dbReference type="Pfam" id="PF11638">
    <property type="entry name" value="DnaA_N"/>
    <property type="match status" value="1"/>
</dbReference>
<dbReference type="Gene3D" id="1.10.8.60">
    <property type="match status" value="1"/>
</dbReference>
<dbReference type="GO" id="GO:0006275">
    <property type="term" value="P:regulation of DNA replication"/>
    <property type="evidence" value="ECO:0007669"/>
    <property type="project" value="UniProtKB-UniRule"/>
</dbReference>
<keyword evidence="6 8" id="KW-0446">Lipid-binding</keyword>
<dbReference type="Proteomes" id="UP000231152">
    <property type="component" value="Unassembled WGS sequence"/>
</dbReference>
<dbReference type="CDD" id="cd06571">
    <property type="entry name" value="Bac_DnaA_C"/>
    <property type="match status" value="1"/>
</dbReference>
<feature type="binding site" evidence="8">
    <location>
        <position position="159"/>
    </location>
    <ligand>
        <name>ATP</name>
        <dbReference type="ChEBI" id="CHEBI:30616"/>
    </ligand>
</feature>
<evidence type="ECO:0000259" key="13">
    <source>
        <dbReference type="SMART" id="SM00382"/>
    </source>
</evidence>
<dbReference type="GO" id="GO:0005737">
    <property type="term" value="C:cytoplasm"/>
    <property type="evidence" value="ECO:0007669"/>
    <property type="project" value="UniProtKB-SubCell"/>
</dbReference>
<dbReference type="Gene3D" id="3.40.50.300">
    <property type="entry name" value="P-loop containing nucleotide triphosphate hydrolases"/>
    <property type="match status" value="1"/>
</dbReference>
<accession>A0A2M8LE57</accession>
<dbReference type="GO" id="GO:0005524">
    <property type="term" value="F:ATP binding"/>
    <property type="evidence" value="ECO:0007669"/>
    <property type="project" value="UniProtKB-UniRule"/>
</dbReference>